<dbReference type="InterPro" id="IPR044479">
    <property type="entry name" value="LGALDH-like"/>
</dbReference>
<evidence type="ECO:0000313" key="3">
    <source>
        <dbReference type="Proteomes" id="UP001652700"/>
    </source>
</evidence>
<dbReference type="PRINTS" id="PR00069">
    <property type="entry name" value="ALDKETRDTASE"/>
</dbReference>
<dbReference type="GeneID" id="114334046"/>
<dbReference type="KEGG" id="dvv:114334046"/>
<dbReference type="EnsemblMetazoa" id="XM_028284045.2">
    <property type="protein sequence ID" value="XP_028139846.1"/>
    <property type="gene ID" value="LOC114334046"/>
</dbReference>
<name>A0A6P7FU49_DIAVI</name>
<evidence type="ECO:0000259" key="1">
    <source>
        <dbReference type="Pfam" id="PF00248"/>
    </source>
</evidence>
<dbReference type="Gene3D" id="3.20.20.100">
    <property type="entry name" value="NADP-dependent oxidoreductase domain"/>
    <property type="match status" value="1"/>
</dbReference>
<evidence type="ECO:0000313" key="4">
    <source>
        <dbReference type="RefSeq" id="XP_028139846.1"/>
    </source>
</evidence>
<dbReference type="Proteomes" id="UP001652700">
    <property type="component" value="Unplaced"/>
</dbReference>
<dbReference type="CDD" id="cd19163">
    <property type="entry name" value="AKR_galDH"/>
    <property type="match status" value="1"/>
</dbReference>
<dbReference type="InterPro" id="IPR020471">
    <property type="entry name" value="AKR"/>
</dbReference>
<dbReference type="InterPro" id="IPR023210">
    <property type="entry name" value="NADP_OxRdtase_dom"/>
</dbReference>
<feature type="domain" description="NADP-dependent oxidoreductase" evidence="1">
    <location>
        <begin position="34"/>
        <end position="315"/>
    </location>
</feature>
<dbReference type="FunCoup" id="A0A6P7FU49">
    <property type="interactions" value="64"/>
</dbReference>
<sequence length="353" mass="40130">MALPETFVPGFHDEAAVRKMQYTKLGNTDMHVSKLSLGTGGFSYFYGDYDIEECKKTVHEAIKRGINYIDTGPWYGHGTSETILGKCLEGIPRKAYYLATKIGRYEQDPKLMFNFSAQKTRESINTSLKRLKVDYVDVLQVHDVEFSPSMDTILNETLPTLEELKKEGKTRYIGITGYPVSTLVEVIEKSKISINMILSYCRLTMIDDTLRSFIPTLQSKHVGIVNAAANSMGLLSNFGPQNWHPASEHIKDICTEARNLCKENDVELGKLAIYYSLQEKGTETIMVGMNTPKLVDINLEVVYNGLTPKEQEIYQQVLKIFEKLTERHWENVELQNYWKIMKGEGSAGFFTTK</sequence>
<dbReference type="PANTHER" id="PTHR42686">
    <property type="entry name" value="GH17980P-RELATED"/>
    <property type="match status" value="1"/>
</dbReference>
<dbReference type="SUPFAM" id="SSF51430">
    <property type="entry name" value="NAD(P)-linked oxidoreductase"/>
    <property type="match status" value="1"/>
</dbReference>
<organism evidence="4">
    <name type="scientific">Diabrotica virgifera virgifera</name>
    <name type="common">western corn rootworm</name>
    <dbReference type="NCBI Taxonomy" id="50390"/>
    <lineage>
        <taxon>Eukaryota</taxon>
        <taxon>Metazoa</taxon>
        <taxon>Ecdysozoa</taxon>
        <taxon>Arthropoda</taxon>
        <taxon>Hexapoda</taxon>
        <taxon>Insecta</taxon>
        <taxon>Pterygota</taxon>
        <taxon>Neoptera</taxon>
        <taxon>Endopterygota</taxon>
        <taxon>Coleoptera</taxon>
        <taxon>Polyphaga</taxon>
        <taxon>Cucujiformia</taxon>
        <taxon>Chrysomeloidea</taxon>
        <taxon>Chrysomelidae</taxon>
        <taxon>Galerucinae</taxon>
        <taxon>Diabroticina</taxon>
        <taxon>Diabroticites</taxon>
        <taxon>Diabrotica</taxon>
    </lineage>
</organism>
<dbReference type="InterPro" id="IPR036812">
    <property type="entry name" value="NAD(P)_OxRdtase_dom_sf"/>
</dbReference>
<keyword evidence="3" id="KW-1185">Reference proteome</keyword>
<dbReference type="GO" id="GO:0010349">
    <property type="term" value="F:L-galactose dehydrogenase activity"/>
    <property type="evidence" value="ECO:0007669"/>
    <property type="project" value="InterPro"/>
</dbReference>
<dbReference type="FunFam" id="3.20.20.100:FF:000011">
    <property type="entry name" value="Aldo/keto reductase"/>
    <property type="match status" value="1"/>
</dbReference>
<proteinExistence type="predicted"/>
<reference evidence="4" key="1">
    <citation type="submission" date="2025-04" db="UniProtKB">
        <authorList>
            <consortium name="RefSeq"/>
        </authorList>
    </citation>
    <scope>IDENTIFICATION</scope>
    <source>
        <tissue evidence="4">Whole insect</tissue>
    </source>
</reference>
<dbReference type="PANTHER" id="PTHR42686:SF1">
    <property type="entry name" value="GH17980P-RELATED"/>
    <property type="match status" value="1"/>
</dbReference>
<dbReference type="Pfam" id="PF00248">
    <property type="entry name" value="Aldo_ket_red"/>
    <property type="match status" value="1"/>
</dbReference>
<accession>A0A6P7FU49</accession>
<evidence type="ECO:0000313" key="2">
    <source>
        <dbReference type="EnsemblMetazoa" id="XP_028139846.1"/>
    </source>
</evidence>
<protein>
    <submittedName>
        <fullName evidence="4">L-galactose dehydrogenase-like</fullName>
    </submittedName>
</protein>
<gene>
    <name evidence="4" type="primary">LOC114334046</name>
</gene>
<dbReference type="RefSeq" id="XP_028139846.1">
    <property type="nucleotide sequence ID" value="XM_028284045.1"/>
</dbReference>
<dbReference type="GO" id="GO:0005829">
    <property type="term" value="C:cytosol"/>
    <property type="evidence" value="ECO:0007669"/>
    <property type="project" value="TreeGrafter"/>
</dbReference>
<dbReference type="OrthoDB" id="48988at2759"/>
<dbReference type="InParanoid" id="A0A6P7FU49"/>
<dbReference type="AlphaFoldDB" id="A0A6P7FU49"/>
<reference evidence="2" key="2">
    <citation type="submission" date="2025-05" db="UniProtKB">
        <authorList>
            <consortium name="EnsemblMetazoa"/>
        </authorList>
    </citation>
    <scope>IDENTIFICATION</scope>
</reference>